<keyword evidence="3" id="KW-1185">Reference proteome</keyword>
<protein>
    <submittedName>
        <fullName evidence="2">Uncharacterized protein</fullName>
    </submittedName>
</protein>
<organism evidence="2 3">
    <name type="scientific">Staphylotrichum tortipilum</name>
    <dbReference type="NCBI Taxonomy" id="2831512"/>
    <lineage>
        <taxon>Eukaryota</taxon>
        <taxon>Fungi</taxon>
        <taxon>Dikarya</taxon>
        <taxon>Ascomycota</taxon>
        <taxon>Pezizomycotina</taxon>
        <taxon>Sordariomycetes</taxon>
        <taxon>Sordariomycetidae</taxon>
        <taxon>Sordariales</taxon>
        <taxon>Chaetomiaceae</taxon>
        <taxon>Staphylotrichum</taxon>
    </lineage>
</organism>
<gene>
    <name evidence="2" type="ORF">C8A05DRAFT_15867</name>
</gene>
<reference evidence="2" key="2">
    <citation type="submission" date="2023-05" db="EMBL/GenBank/DDBJ databases">
        <authorList>
            <consortium name="Lawrence Berkeley National Laboratory"/>
            <person name="Steindorff A."/>
            <person name="Hensen N."/>
            <person name="Bonometti L."/>
            <person name="Westerberg I."/>
            <person name="Brannstrom I.O."/>
            <person name="Guillou S."/>
            <person name="Cros-Aarteil S."/>
            <person name="Calhoun S."/>
            <person name="Haridas S."/>
            <person name="Kuo A."/>
            <person name="Mondo S."/>
            <person name="Pangilinan J."/>
            <person name="Riley R."/>
            <person name="Labutti K."/>
            <person name="Andreopoulos B."/>
            <person name="Lipzen A."/>
            <person name="Chen C."/>
            <person name="Yanf M."/>
            <person name="Daum C."/>
            <person name="Ng V."/>
            <person name="Clum A."/>
            <person name="Ohm R."/>
            <person name="Martin F."/>
            <person name="Silar P."/>
            <person name="Natvig D."/>
            <person name="Lalanne C."/>
            <person name="Gautier V."/>
            <person name="Ament-Velasquez S.L."/>
            <person name="Kruys A."/>
            <person name="Hutchinson M.I."/>
            <person name="Powell A.J."/>
            <person name="Barry K."/>
            <person name="Miller A.N."/>
            <person name="Grigoriev I.V."/>
            <person name="Debuchy R."/>
            <person name="Gladieux P."/>
            <person name="Thoren M.H."/>
            <person name="Johannesson H."/>
        </authorList>
    </citation>
    <scope>NUCLEOTIDE SEQUENCE</scope>
    <source>
        <strain evidence="2">CBS 103.79</strain>
    </source>
</reference>
<name>A0AAN6MK16_9PEZI</name>
<dbReference type="InterPro" id="IPR011990">
    <property type="entry name" value="TPR-like_helical_dom_sf"/>
</dbReference>
<evidence type="ECO:0000313" key="2">
    <source>
        <dbReference type="EMBL" id="KAK3902034.1"/>
    </source>
</evidence>
<dbReference type="EMBL" id="MU855538">
    <property type="protein sequence ID" value="KAK3902034.1"/>
    <property type="molecule type" value="Genomic_DNA"/>
</dbReference>
<dbReference type="Gene3D" id="1.25.40.10">
    <property type="entry name" value="Tetratricopeptide repeat domain"/>
    <property type="match status" value="1"/>
</dbReference>
<feature type="non-terminal residue" evidence="2">
    <location>
        <position position="687"/>
    </location>
</feature>
<evidence type="ECO:0000256" key="1">
    <source>
        <dbReference type="SAM" id="MobiDB-lite"/>
    </source>
</evidence>
<comment type="caution">
    <text evidence="2">The sequence shown here is derived from an EMBL/GenBank/DDBJ whole genome shotgun (WGS) entry which is preliminary data.</text>
</comment>
<sequence>MTLGSTPPWRASRVSRACSLLPGRIPPPPPQGPRLARLLQLPPLPALLPYAPGSPCRPGYCCFSRAHSTTAAANPPVPPENGPSSDHDCPPPRPALGGGDPSLLIDRLRLVPVRRHGAGHSAVVAPLDLYPNPRELHNALVQKHRELTQQARAEQHWRRTLQPGDWRVILQNLMTSSPIREEHRDGVKVIVPSHSVAALLFDFQDNLWNIKSRSKCDLTLYQPAAEHGAGVPYIIVSGQPAAIGAAADAILKVVGRATVVTTAAAPEVVPRGKQAAPPPTGDSAAPLFTATPVSHYPMSAPCTPYRLTKRADEIPRPQMWTMEIFQLYVAALVMGRPHGGYAERQYAGRIDNHQDTVVRLLDAVFNDPAASAAITIPALKLALSYLVRSGETFASHARALVGRVIRLGLRLDTEVYNMLAETSVKTRNLLAFQHTTNQMLARGHKPDLRTWLLFLRIIQAEEVKRYIIHSMHSKNYFVDPRAVNSVAAQMADHDIYRAIQLGQDVDAFLTELRELYGPQWRLRERHANRYLDILGRYGKFDDCKTLLEHMFEPDQRKPDTVSLNTVLSHCKTFRKVDLAIDFVRLFDKQGLRVADKVTIHLLLEMARRLRKPHLLGAVWRYGHFLELTGPRTEHRGLELLRDGPDRERHVLRLTDRVRSLWERPRDDGLTKGEFVTNLLLCDYLESR</sequence>
<accession>A0AAN6MK16</accession>
<proteinExistence type="predicted"/>
<evidence type="ECO:0000313" key="3">
    <source>
        <dbReference type="Proteomes" id="UP001303889"/>
    </source>
</evidence>
<dbReference type="Proteomes" id="UP001303889">
    <property type="component" value="Unassembled WGS sequence"/>
</dbReference>
<reference evidence="2" key="1">
    <citation type="journal article" date="2023" name="Mol. Phylogenet. Evol.">
        <title>Genome-scale phylogeny and comparative genomics of the fungal order Sordariales.</title>
        <authorList>
            <person name="Hensen N."/>
            <person name="Bonometti L."/>
            <person name="Westerberg I."/>
            <person name="Brannstrom I.O."/>
            <person name="Guillou S."/>
            <person name="Cros-Aarteil S."/>
            <person name="Calhoun S."/>
            <person name="Haridas S."/>
            <person name="Kuo A."/>
            <person name="Mondo S."/>
            <person name="Pangilinan J."/>
            <person name="Riley R."/>
            <person name="LaButti K."/>
            <person name="Andreopoulos B."/>
            <person name="Lipzen A."/>
            <person name="Chen C."/>
            <person name="Yan M."/>
            <person name="Daum C."/>
            <person name="Ng V."/>
            <person name="Clum A."/>
            <person name="Steindorff A."/>
            <person name="Ohm R.A."/>
            <person name="Martin F."/>
            <person name="Silar P."/>
            <person name="Natvig D.O."/>
            <person name="Lalanne C."/>
            <person name="Gautier V."/>
            <person name="Ament-Velasquez S.L."/>
            <person name="Kruys A."/>
            <person name="Hutchinson M.I."/>
            <person name="Powell A.J."/>
            <person name="Barry K."/>
            <person name="Miller A.N."/>
            <person name="Grigoriev I.V."/>
            <person name="Debuchy R."/>
            <person name="Gladieux P."/>
            <person name="Hiltunen Thoren M."/>
            <person name="Johannesson H."/>
        </authorList>
    </citation>
    <scope>NUCLEOTIDE SEQUENCE</scope>
    <source>
        <strain evidence="2">CBS 103.79</strain>
    </source>
</reference>
<dbReference type="AlphaFoldDB" id="A0AAN6MK16"/>
<feature type="region of interest" description="Disordered" evidence="1">
    <location>
        <begin position="71"/>
        <end position="101"/>
    </location>
</feature>